<evidence type="ECO:0000256" key="5">
    <source>
        <dbReference type="ARBA" id="ARBA00023136"/>
    </source>
</evidence>
<feature type="transmembrane region" description="Helical" evidence="6">
    <location>
        <begin position="353"/>
        <end position="374"/>
    </location>
</feature>
<sequence>MDLGWSFLGIFIVFLSGDLCKSEFVPVYMWGTGRTSEPVPALHKTSQSFFKDEITNQLKSNSLIVIFAEQSLSPEDFGQRDRSGNTAFPNLSKVKKSSKVSYFPYVQNSIKAAKHASDDVAEISIERLKENFKIPEAEILIIDLNDATENEQRFDMLKRHDDFIASTYDNLSQKHGNVLALYTAHHASWIESGEVHSRKTRAVVSAANQFFDNSTIMLYSSGSAVVTVGGKTHTVDLTYKLEENLNSSIVLSASGLLESKPINVSFNFTKTVNGYWYLQETKADYDEKTINRTATTIYAPLGFSYACGNQTFKGTDMTIVIPEFQVQPMFKHTYLTKQLKFDDPYNCVGFTTIPIWSGLFVTFILLLIMTFGLTMMMDIKTMDRFDDAKGKTITINTSE</sequence>
<dbReference type="InterPro" id="IPR046755">
    <property type="entry name" value="VAS1_LD"/>
</dbReference>
<dbReference type="PANTHER" id="PTHR12471:SF7">
    <property type="entry name" value="V-TYPE PROTON ATPASE SUBUNIT S1"/>
    <property type="match status" value="1"/>
</dbReference>
<dbReference type="Pfam" id="PF05827">
    <property type="entry name" value="VAS1_LD"/>
    <property type="match status" value="1"/>
</dbReference>
<feature type="domain" description="V-type proton ATPase subunit S1/VOA1 transmembrane" evidence="9">
    <location>
        <begin position="349"/>
        <end position="387"/>
    </location>
</feature>
<comment type="subcellular location">
    <subcellularLocation>
        <location evidence="1">Membrane</location>
        <topology evidence="1">Single-pass membrane protein</topology>
    </subcellularLocation>
</comment>
<evidence type="ECO:0000256" key="3">
    <source>
        <dbReference type="ARBA" id="ARBA00022692"/>
    </source>
</evidence>
<dbReference type="OrthoDB" id="9985059at2759"/>
<dbReference type="GO" id="GO:0001671">
    <property type="term" value="F:ATPase activator activity"/>
    <property type="evidence" value="ECO:0007669"/>
    <property type="project" value="TreeGrafter"/>
</dbReference>
<feature type="chain" id="PRO_5040410696" description="V-type proton ATPase subunit S1" evidence="7">
    <location>
        <begin position="23"/>
        <end position="399"/>
    </location>
</feature>
<dbReference type="Proteomes" id="UP001152799">
    <property type="component" value="Chromosome 1"/>
</dbReference>
<dbReference type="InterPro" id="IPR008388">
    <property type="entry name" value="Ac45_acc_su"/>
</dbReference>
<accession>A0A9N9MDP8</accession>
<evidence type="ECO:0000313" key="11">
    <source>
        <dbReference type="Proteomes" id="UP001152799"/>
    </source>
</evidence>
<feature type="signal peptide" evidence="7">
    <location>
        <begin position="1"/>
        <end position="22"/>
    </location>
</feature>
<keyword evidence="7" id="KW-0732">Signal</keyword>
<evidence type="ECO:0000256" key="2">
    <source>
        <dbReference type="ARBA" id="ARBA00009037"/>
    </source>
</evidence>
<evidence type="ECO:0000256" key="4">
    <source>
        <dbReference type="ARBA" id="ARBA00022989"/>
    </source>
</evidence>
<proteinExistence type="inferred from homology"/>
<comment type="similarity">
    <text evidence="2">Belongs to the vacuolar ATPase subunit S1 family.</text>
</comment>
<name>A0A9N9MDP8_9CUCU</name>
<keyword evidence="4 6" id="KW-1133">Transmembrane helix</keyword>
<dbReference type="InterPro" id="IPR046756">
    <property type="entry name" value="VAS1/VOA1_TM"/>
</dbReference>
<dbReference type="PANTHER" id="PTHR12471">
    <property type="entry name" value="VACUOLAR ATP SYNTHASE SUBUNIT S1"/>
    <property type="match status" value="1"/>
</dbReference>
<gene>
    <name evidence="10" type="ORF">CEUTPL_LOCUS939</name>
</gene>
<evidence type="ECO:0008006" key="12">
    <source>
        <dbReference type="Google" id="ProtNLM"/>
    </source>
</evidence>
<dbReference type="Pfam" id="PF20520">
    <property type="entry name" value="Ac45-VOA1_TM"/>
    <property type="match status" value="1"/>
</dbReference>
<keyword evidence="5 6" id="KW-0472">Membrane</keyword>
<dbReference type="AlphaFoldDB" id="A0A9N9MDP8"/>
<evidence type="ECO:0000259" key="9">
    <source>
        <dbReference type="Pfam" id="PF20520"/>
    </source>
</evidence>
<protein>
    <recommendedName>
        <fullName evidence="12">V-type proton ATPase subunit S1</fullName>
    </recommendedName>
</protein>
<organism evidence="10 11">
    <name type="scientific">Ceutorhynchus assimilis</name>
    <name type="common">cabbage seed weevil</name>
    <dbReference type="NCBI Taxonomy" id="467358"/>
    <lineage>
        <taxon>Eukaryota</taxon>
        <taxon>Metazoa</taxon>
        <taxon>Ecdysozoa</taxon>
        <taxon>Arthropoda</taxon>
        <taxon>Hexapoda</taxon>
        <taxon>Insecta</taxon>
        <taxon>Pterygota</taxon>
        <taxon>Neoptera</taxon>
        <taxon>Endopterygota</taxon>
        <taxon>Coleoptera</taxon>
        <taxon>Polyphaga</taxon>
        <taxon>Cucujiformia</taxon>
        <taxon>Curculionidae</taxon>
        <taxon>Ceutorhynchinae</taxon>
        <taxon>Ceutorhynchus</taxon>
    </lineage>
</organism>
<evidence type="ECO:0000259" key="8">
    <source>
        <dbReference type="Pfam" id="PF05827"/>
    </source>
</evidence>
<evidence type="ECO:0000256" key="1">
    <source>
        <dbReference type="ARBA" id="ARBA00004167"/>
    </source>
</evidence>
<feature type="domain" description="V-type proton ATPase subunit S1 luminal" evidence="8">
    <location>
        <begin position="227"/>
        <end position="328"/>
    </location>
</feature>
<evidence type="ECO:0000256" key="6">
    <source>
        <dbReference type="SAM" id="Phobius"/>
    </source>
</evidence>
<evidence type="ECO:0000256" key="7">
    <source>
        <dbReference type="SAM" id="SignalP"/>
    </source>
</evidence>
<dbReference type="EMBL" id="OU892277">
    <property type="protein sequence ID" value="CAG9760203.1"/>
    <property type="molecule type" value="Genomic_DNA"/>
</dbReference>
<evidence type="ECO:0000313" key="10">
    <source>
        <dbReference type="EMBL" id="CAG9760203.1"/>
    </source>
</evidence>
<dbReference type="Gene3D" id="2.40.160.110">
    <property type="match status" value="1"/>
</dbReference>
<reference evidence="10" key="1">
    <citation type="submission" date="2022-01" db="EMBL/GenBank/DDBJ databases">
        <authorList>
            <person name="King R."/>
        </authorList>
    </citation>
    <scope>NUCLEOTIDE SEQUENCE</scope>
</reference>
<keyword evidence="3 6" id="KW-0812">Transmembrane</keyword>
<keyword evidence="11" id="KW-1185">Reference proteome</keyword>
<dbReference type="GO" id="GO:0033176">
    <property type="term" value="C:proton-transporting V-type ATPase complex"/>
    <property type="evidence" value="ECO:0007669"/>
    <property type="project" value="TreeGrafter"/>
</dbReference>
<dbReference type="GO" id="GO:0030641">
    <property type="term" value="P:regulation of cellular pH"/>
    <property type="evidence" value="ECO:0007669"/>
    <property type="project" value="TreeGrafter"/>
</dbReference>